<dbReference type="Proteomes" id="UP000009027">
    <property type="component" value="Unassembled WGS sequence"/>
</dbReference>
<dbReference type="EMBL" id="CAEX01003759">
    <property type="protein sequence ID" value="CCD19585.1"/>
    <property type="molecule type" value="Genomic_DNA"/>
</dbReference>
<feature type="region of interest" description="Disordered" evidence="1">
    <location>
        <begin position="341"/>
        <end position="404"/>
    </location>
</feature>
<feature type="compositionally biased region" description="Basic and acidic residues" evidence="1">
    <location>
        <begin position="341"/>
        <end position="362"/>
    </location>
</feature>
<dbReference type="VEuPathDB" id="TriTrypDB:TvY486_0002180"/>
<feature type="signal peptide" evidence="2">
    <location>
        <begin position="1"/>
        <end position="23"/>
    </location>
</feature>
<dbReference type="SUPFAM" id="SSF58087">
    <property type="entry name" value="Variant surface glycoprotein (N-terminal domain)"/>
    <property type="match status" value="1"/>
</dbReference>
<reference evidence="3 4" key="1">
    <citation type="journal article" date="2012" name="Proc. Natl. Acad. Sci. U.S.A.">
        <title>Antigenic diversity is generated by distinct evolutionary mechanisms in African trypanosome species.</title>
        <authorList>
            <person name="Jackson A.P."/>
            <person name="Berry A."/>
            <person name="Aslett M."/>
            <person name="Allison H.C."/>
            <person name="Burton P."/>
            <person name="Vavrova-Anderson J."/>
            <person name="Brown R."/>
            <person name="Browne H."/>
            <person name="Corton N."/>
            <person name="Hauser H."/>
            <person name="Gamble J."/>
            <person name="Gilderthorp R."/>
            <person name="Marcello L."/>
            <person name="McQuillan J."/>
            <person name="Otto T.D."/>
            <person name="Quail M.A."/>
            <person name="Sanders M.J."/>
            <person name="van Tonder A."/>
            <person name="Ginger M.L."/>
            <person name="Field M.C."/>
            <person name="Barry J.D."/>
            <person name="Hertz-Fowler C."/>
            <person name="Berriman M."/>
        </authorList>
    </citation>
    <scope>NUCLEOTIDE SEQUENCE</scope>
    <source>
        <strain evidence="3 4">Y486</strain>
    </source>
</reference>
<organism evidence="3 4">
    <name type="scientific">Trypanosoma vivax (strain Y486)</name>
    <dbReference type="NCBI Taxonomy" id="1055687"/>
    <lineage>
        <taxon>Eukaryota</taxon>
        <taxon>Discoba</taxon>
        <taxon>Euglenozoa</taxon>
        <taxon>Kinetoplastea</taxon>
        <taxon>Metakinetoplastina</taxon>
        <taxon>Trypanosomatida</taxon>
        <taxon>Trypanosomatidae</taxon>
        <taxon>Trypanosoma</taxon>
        <taxon>Duttonella</taxon>
    </lineage>
</organism>
<feature type="chain" id="PRO_5003390665" description="Trypanosome variant surface glycoprotein B-type N-terminal domain-containing protein" evidence="2">
    <location>
        <begin position="24"/>
        <end position="417"/>
    </location>
</feature>
<keyword evidence="2" id="KW-0732">Signal</keyword>
<dbReference type="AlphaFoldDB" id="F9WPV8"/>
<evidence type="ECO:0000256" key="2">
    <source>
        <dbReference type="SAM" id="SignalP"/>
    </source>
</evidence>
<evidence type="ECO:0000313" key="4">
    <source>
        <dbReference type="Proteomes" id="UP000009027"/>
    </source>
</evidence>
<dbReference type="Gene3D" id="3.90.150.10">
    <property type="entry name" value="Variant Surface Glycoprotein, subunit A domain 1"/>
    <property type="match status" value="1"/>
</dbReference>
<name>F9WPV8_TRYVY</name>
<keyword evidence="4" id="KW-1185">Reference proteome</keyword>
<accession>F9WPV8</accession>
<protein>
    <recommendedName>
        <fullName evidence="5">Trypanosome variant surface glycoprotein B-type N-terminal domain-containing protein</fullName>
    </recommendedName>
</protein>
<gene>
    <name evidence="3" type="ORF">TvY486_0002180</name>
</gene>
<sequence length="417" mass="43606">MGDVHTKVFAVLLAFALASLGDAANEITTAGITATWANALCTLAAGLEGTAAKAGAEARKALVRARTIAQAAWRSQQAASAAAAEVNASARSAASVLEGMQLGQRAERAMQKAEELAALASETTARCGFLAGQIKQWIETMAAMATQKDNSGKFCLGGQASGNGQPVLASSNNGRARTYATNNAVEPPTACEKLFDTAEDAKWGDKEIADWPKLDNSVTVASGGTLSSATASRTVCPITGVVAGSGVGGNYRHGVTWAGLWSITAISTANSIATKQETEQLDKIKALVGKLKDLAAESSDRETNNTGERSWKSTCNWAGHGLCSAGREHDKLAATVRNRVREAHRRQEEEARAESPETERSEQVATGNEAHETAPRKRGHDATSQQVRAERKENGAPSDPATRTALGLFCAAALSTK</sequence>
<evidence type="ECO:0000313" key="3">
    <source>
        <dbReference type="EMBL" id="CCD19585.1"/>
    </source>
</evidence>
<evidence type="ECO:0000256" key="1">
    <source>
        <dbReference type="SAM" id="MobiDB-lite"/>
    </source>
</evidence>
<proteinExistence type="predicted"/>
<evidence type="ECO:0008006" key="5">
    <source>
        <dbReference type="Google" id="ProtNLM"/>
    </source>
</evidence>